<gene>
    <name evidence="1" type="ORF">DLM78_08695</name>
</gene>
<evidence type="ECO:0000313" key="1">
    <source>
        <dbReference type="EMBL" id="RHX85959.1"/>
    </source>
</evidence>
<evidence type="ECO:0000313" key="2">
    <source>
        <dbReference type="Proteomes" id="UP000266669"/>
    </source>
</evidence>
<proteinExistence type="predicted"/>
<organism evidence="1 2">
    <name type="scientific">Leptospira stimsonii</name>
    <dbReference type="NCBI Taxonomy" id="2202203"/>
    <lineage>
        <taxon>Bacteria</taxon>
        <taxon>Pseudomonadati</taxon>
        <taxon>Spirochaetota</taxon>
        <taxon>Spirochaetia</taxon>
        <taxon>Leptospirales</taxon>
        <taxon>Leptospiraceae</taxon>
        <taxon>Leptospira</taxon>
    </lineage>
</organism>
<accession>A0A8B6RYC4</accession>
<dbReference type="Proteomes" id="UP000266669">
    <property type="component" value="Unassembled WGS sequence"/>
</dbReference>
<dbReference type="AlphaFoldDB" id="A0A8B6RYC4"/>
<dbReference type="EMBL" id="QHCS01000002">
    <property type="protein sequence ID" value="RHX85959.1"/>
    <property type="molecule type" value="Genomic_DNA"/>
</dbReference>
<protein>
    <submittedName>
        <fullName evidence="1">Uncharacterized protein</fullName>
    </submittedName>
</protein>
<name>A0A8B6RYC4_9LEPT</name>
<reference evidence="2" key="1">
    <citation type="submission" date="2018-05" db="EMBL/GenBank/DDBJ databases">
        <title>Leptospira yasudae sp. nov. and Leptospira stimsonii sp. nov., two pathogenic species of the genus Leptospira isolated from environmental sources.</title>
        <authorList>
            <person name="Casanovas-Massana A."/>
            <person name="Hamond C."/>
            <person name="Santos L.A."/>
            <person name="Hacker K.P."/>
            <person name="Balassiano I."/>
            <person name="Medeiros M.A."/>
            <person name="Reis M.G."/>
            <person name="Ko A.I."/>
            <person name="Wunder E.A."/>
        </authorList>
    </citation>
    <scope>NUCLEOTIDE SEQUENCE [LARGE SCALE GENOMIC DNA]</scope>
    <source>
        <strain evidence="2">AMB6-RJ</strain>
    </source>
</reference>
<comment type="caution">
    <text evidence="1">The sequence shown here is derived from an EMBL/GenBank/DDBJ whole genome shotgun (WGS) entry which is preliminary data.</text>
</comment>
<sequence>MNHNFLCLSQFLPPKIRRNGTNAIKELNSRFSLQSPNIRNLRKQAITCIQEWTSHKRPGFPIKN</sequence>